<dbReference type="AlphaFoldDB" id="A0A2Z3H932"/>
<reference evidence="1 2" key="1">
    <citation type="submission" date="2018-01" db="EMBL/GenBank/DDBJ databases">
        <title>G. obscuriglobus.</title>
        <authorList>
            <person name="Franke J."/>
            <person name="Blomberg W."/>
            <person name="Selmecki A."/>
        </authorList>
    </citation>
    <scope>NUCLEOTIDE SEQUENCE [LARGE SCALE GENOMIC DNA]</scope>
    <source>
        <strain evidence="1 2">DSM 5831</strain>
    </source>
</reference>
<evidence type="ECO:0000313" key="2">
    <source>
        <dbReference type="Proteomes" id="UP000245802"/>
    </source>
</evidence>
<keyword evidence="2" id="KW-1185">Reference proteome</keyword>
<organism evidence="1 2">
    <name type="scientific">Gemmata obscuriglobus</name>
    <dbReference type="NCBI Taxonomy" id="114"/>
    <lineage>
        <taxon>Bacteria</taxon>
        <taxon>Pseudomonadati</taxon>
        <taxon>Planctomycetota</taxon>
        <taxon>Planctomycetia</taxon>
        <taxon>Gemmatales</taxon>
        <taxon>Gemmataceae</taxon>
        <taxon>Gemmata</taxon>
    </lineage>
</organism>
<evidence type="ECO:0000313" key="1">
    <source>
        <dbReference type="EMBL" id="AWM40942.1"/>
    </source>
</evidence>
<sequence>MPALRQLKPELDRFLGRYGLLFGRGEAAAHAYWFVRGLLLGADRRSVENVAEAIDACVVQSRQKFITQSPWSDA</sequence>
<name>A0A2Z3H932_9BACT</name>
<dbReference type="Proteomes" id="UP000245802">
    <property type="component" value="Chromosome"/>
</dbReference>
<dbReference type="KEGG" id="gog:C1280_30800"/>
<protein>
    <submittedName>
        <fullName evidence="1">Uncharacterized protein</fullName>
    </submittedName>
</protein>
<gene>
    <name evidence="1" type="ORF">C1280_30800</name>
</gene>
<dbReference type="EMBL" id="CP025958">
    <property type="protein sequence ID" value="AWM40942.1"/>
    <property type="molecule type" value="Genomic_DNA"/>
</dbReference>
<proteinExistence type="predicted"/>
<accession>A0A2Z3H932</accession>